<sequence length="256" mass="27028">MTTPTSGALTLERGLGLLRLVAHGTVRLDDLAAASGLSRSATHRMLTSLVTTRFLKLSTDGRYQLGVALLELGSLAEREMDLPSRVQQLLAGIAAELGDATHLGILDGTDILYLAKARGRRGIDMASRPGARFRAQHTAMGKALLAHAEPAVAAAYFDPAEVRTERSVRDLDAFTAVLERAVAVGFALDDQENELGITCVAVAIADVTGEYRAAVSVSAPSVHMTPARITEVAAVLTAAAPEIGAHLTPDFAEHWL</sequence>
<feature type="domain" description="IclR-ED" evidence="5">
    <location>
        <begin position="68"/>
        <end position="249"/>
    </location>
</feature>
<dbReference type="InterPro" id="IPR036390">
    <property type="entry name" value="WH_DNA-bd_sf"/>
</dbReference>
<comment type="caution">
    <text evidence="6">The sequence shown here is derived from an EMBL/GenBank/DDBJ whole genome shotgun (WGS) entry which is preliminary data.</text>
</comment>
<evidence type="ECO:0000259" key="4">
    <source>
        <dbReference type="PROSITE" id="PS51077"/>
    </source>
</evidence>
<organism evidence="6 7">
    <name type="scientific">Mycetocola tolaasinivorans</name>
    <dbReference type="NCBI Taxonomy" id="76635"/>
    <lineage>
        <taxon>Bacteria</taxon>
        <taxon>Bacillati</taxon>
        <taxon>Actinomycetota</taxon>
        <taxon>Actinomycetes</taxon>
        <taxon>Micrococcales</taxon>
        <taxon>Microbacteriaceae</taxon>
        <taxon>Mycetocola</taxon>
    </lineage>
</organism>
<dbReference type="GO" id="GO:0003677">
    <property type="term" value="F:DNA binding"/>
    <property type="evidence" value="ECO:0007669"/>
    <property type="project" value="UniProtKB-KW"/>
</dbReference>
<dbReference type="OrthoDB" id="9807558at2"/>
<dbReference type="SUPFAM" id="SSF46785">
    <property type="entry name" value="Winged helix' DNA-binding domain"/>
    <property type="match status" value="1"/>
</dbReference>
<dbReference type="SUPFAM" id="SSF55781">
    <property type="entry name" value="GAF domain-like"/>
    <property type="match status" value="1"/>
</dbReference>
<dbReference type="PANTHER" id="PTHR30136:SF24">
    <property type="entry name" value="HTH-TYPE TRANSCRIPTIONAL REPRESSOR ALLR"/>
    <property type="match status" value="1"/>
</dbReference>
<keyword evidence="1" id="KW-0805">Transcription regulation</keyword>
<keyword evidence="2" id="KW-0238">DNA-binding</keyword>
<dbReference type="GO" id="GO:0045892">
    <property type="term" value="P:negative regulation of DNA-templated transcription"/>
    <property type="evidence" value="ECO:0007669"/>
    <property type="project" value="TreeGrafter"/>
</dbReference>
<dbReference type="Gene3D" id="3.30.450.40">
    <property type="match status" value="1"/>
</dbReference>
<evidence type="ECO:0000259" key="5">
    <source>
        <dbReference type="PROSITE" id="PS51078"/>
    </source>
</evidence>
<proteinExistence type="predicted"/>
<dbReference type="Pfam" id="PF09339">
    <property type="entry name" value="HTH_IclR"/>
    <property type="match status" value="1"/>
</dbReference>
<dbReference type="RefSeq" id="WP_121649100.1">
    <property type="nucleotide sequence ID" value="NZ_RCUX01000009.1"/>
</dbReference>
<dbReference type="AlphaFoldDB" id="A0A3L7A4C0"/>
<dbReference type="PROSITE" id="PS51078">
    <property type="entry name" value="ICLR_ED"/>
    <property type="match status" value="1"/>
</dbReference>
<evidence type="ECO:0000256" key="2">
    <source>
        <dbReference type="ARBA" id="ARBA00023125"/>
    </source>
</evidence>
<dbReference type="InterPro" id="IPR014757">
    <property type="entry name" value="Tscrpt_reg_IclR_C"/>
</dbReference>
<feature type="domain" description="HTH iclR-type" evidence="4">
    <location>
        <begin position="8"/>
        <end position="67"/>
    </location>
</feature>
<name>A0A3L7A4C0_9MICO</name>
<protein>
    <submittedName>
        <fullName evidence="6">IclR family transcriptional regulator</fullName>
    </submittedName>
</protein>
<reference evidence="6 7" key="1">
    <citation type="submission" date="2018-10" db="EMBL/GenBank/DDBJ databases">
        <authorList>
            <person name="Li J."/>
        </authorList>
    </citation>
    <scope>NUCLEOTIDE SEQUENCE [LARGE SCALE GENOMIC DNA]</scope>
    <source>
        <strain evidence="6 7">IF 016277</strain>
    </source>
</reference>
<dbReference type="Gene3D" id="1.10.10.10">
    <property type="entry name" value="Winged helix-like DNA-binding domain superfamily/Winged helix DNA-binding domain"/>
    <property type="match status" value="1"/>
</dbReference>
<gene>
    <name evidence="6" type="ORF">D9V32_11715</name>
</gene>
<keyword evidence="3" id="KW-0804">Transcription</keyword>
<dbReference type="InterPro" id="IPR005471">
    <property type="entry name" value="Tscrpt_reg_IclR_N"/>
</dbReference>
<evidence type="ECO:0000313" key="7">
    <source>
        <dbReference type="Proteomes" id="UP000272503"/>
    </source>
</evidence>
<accession>A0A3L7A4C0</accession>
<dbReference type="GO" id="GO:0003700">
    <property type="term" value="F:DNA-binding transcription factor activity"/>
    <property type="evidence" value="ECO:0007669"/>
    <property type="project" value="TreeGrafter"/>
</dbReference>
<dbReference type="SMART" id="SM00346">
    <property type="entry name" value="HTH_ICLR"/>
    <property type="match status" value="1"/>
</dbReference>
<keyword evidence="7" id="KW-1185">Reference proteome</keyword>
<dbReference type="PROSITE" id="PS51077">
    <property type="entry name" value="HTH_ICLR"/>
    <property type="match status" value="1"/>
</dbReference>
<evidence type="ECO:0000256" key="1">
    <source>
        <dbReference type="ARBA" id="ARBA00023015"/>
    </source>
</evidence>
<evidence type="ECO:0000313" key="6">
    <source>
        <dbReference type="EMBL" id="RLP74700.1"/>
    </source>
</evidence>
<dbReference type="InterPro" id="IPR029016">
    <property type="entry name" value="GAF-like_dom_sf"/>
</dbReference>
<dbReference type="PANTHER" id="PTHR30136">
    <property type="entry name" value="HELIX-TURN-HELIX TRANSCRIPTIONAL REGULATOR, ICLR FAMILY"/>
    <property type="match status" value="1"/>
</dbReference>
<dbReference type="EMBL" id="RCUX01000009">
    <property type="protein sequence ID" value="RLP74700.1"/>
    <property type="molecule type" value="Genomic_DNA"/>
</dbReference>
<dbReference type="InterPro" id="IPR036388">
    <property type="entry name" value="WH-like_DNA-bd_sf"/>
</dbReference>
<dbReference type="InterPro" id="IPR050707">
    <property type="entry name" value="HTH_MetabolicPath_Reg"/>
</dbReference>
<evidence type="ECO:0000256" key="3">
    <source>
        <dbReference type="ARBA" id="ARBA00023163"/>
    </source>
</evidence>
<dbReference type="Pfam" id="PF01614">
    <property type="entry name" value="IclR_C"/>
    <property type="match status" value="1"/>
</dbReference>
<dbReference type="Proteomes" id="UP000272503">
    <property type="component" value="Unassembled WGS sequence"/>
</dbReference>